<dbReference type="AlphaFoldDB" id="A0A1B1YDR9"/>
<proteinExistence type="predicted"/>
<evidence type="ECO:0000256" key="2">
    <source>
        <dbReference type="ARBA" id="ARBA00023002"/>
    </source>
</evidence>
<comment type="cofactor">
    <cofactor evidence="1">
        <name>thiamine diphosphate</name>
        <dbReference type="ChEBI" id="CHEBI:58937"/>
    </cofactor>
</comment>
<dbReference type="NCBIfam" id="NF006667">
    <property type="entry name" value="PRK09212.1"/>
    <property type="match status" value="1"/>
</dbReference>
<accession>A0A1B1YDR9</accession>
<reference evidence="5 6" key="1">
    <citation type="submission" date="2016-02" db="EMBL/GenBank/DDBJ databases">
        <title>Comparison of Clostridium stercorarium subspecies using comparative genomics and transcriptomics.</title>
        <authorList>
            <person name="Schellenberg J."/>
            <person name="Thallinger G."/>
            <person name="Levin D.B."/>
            <person name="Zhang X."/>
            <person name="Alvare G."/>
            <person name="Fristensky B."/>
            <person name="Sparling R."/>
        </authorList>
    </citation>
    <scope>NUCLEOTIDE SEQUENCE [LARGE SCALE GENOMIC DNA]</scope>
    <source>
        <strain evidence="5 6">DSM 2910</strain>
    </source>
</reference>
<dbReference type="RefSeq" id="WP_015359243.1">
    <property type="nucleotide sequence ID" value="NZ_CP014672.1"/>
</dbReference>
<name>A0A1B1YDR9_THEST</name>
<organism evidence="5 6">
    <name type="scientific">Thermoclostridium stercorarium subsp. thermolacticum DSM 2910</name>
    <dbReference type="NCBI Taxonomy" id="1121336"/>
    <lineage>
        <taxon>Bacteria</taxon>
        <taxon>Bacillati</taxon>
        <taxon>Bacillota</taxon>
        <taxon>Clostridia</taxon>
        <taxon>Eubacteriales</taxon>
        <taxon>Oscillospiraceae</taxon>
        <taxon>Thermoclostridium</taxon>
    </lineage>
</organism>
<dbReference type="InterPro" id="IPR005475">
    <property type="entry name" value="Transketolase-like_Pyr-bd"/>
</dbReference>
<dbReference type="CDD" id="cd07036">
    <property type="entry name" value="TPP_PYR_E1-PDHc-beta_like"/>
    <property type="match status" value="1"/>
</dbReference>
<dbReference type="PANTHER" id="PTHR43257:SF2">
    <property type="entry name" value="PYRUVATE DEHYDROGENASE E1 COMPONENT SUBUNIT BETA"/>
    <property type="match status" value="1"/>
</dbReference>
<dbReference type="Gene3D" id="3.40.50.970">
    <property type="match status" value="1"/>
</dbReference>
<dbReference type="SUPFAM" id="SSF52518">
    <property type="entry name" value="Thiamin diphosphate-binding fold (THDP-binding)"/>
    <property type="match status" value="1"/>
</dbReference>
<evidence type="ECO:0000256" key="1">
    <source>
        <dbReference type="ARBA" id="ARBA00001964"/>
    </source>
</evidence>
<keyword evidence="3" id="KW-0786">Thiamine pyrophosphate</keyword>
<dbReference type="Gene3D" id="3.40.50.920">
    <property type="match status" value="1"/>
</dbReference>
<dbReference type="PANTHER" id="PTHR43257">
    <property type="entry name" value="PYRUVATE DEHYDROGENASE E1 COMPONENT BETA SUBUNIT"/>
    <property type="match status" value="1"/>
</dbReference>
<gene>
    <name evidence="5" type="ORF">CSTERTH_07685</name>
</gene>
<dbReference type="InterPro" id="IPR009014">
    <property type="entry name" value="Transketo_C/PFOR_II"/>
</dbReference>
<dbReference type="GO" id="GO:0016491">
    <property type="term" value="F:oxidoreductase activity"/>
    <property type="evidence" value="ECO:0007669"/>
    <property type="project" value="UniProtKB-KW"/>
</dbReference>
<dbReference type="InterPro" id="IPR029061">
    <property type="entry name" value="THDP-binding"/>
</dbReference>
<dbReference type="SUPFAM" id="SSF52922">
    <property type="entry name" value="TK C-terminal domain-like"/>
    <property type="match status" value="1"/>
</dbReference>
<dbReference type="FunFam" id="3.40.50.970:FF:000001">
    <property type="entry name" value="Pyruvate dehydrogenase E1 beta subunit"/>
    <property type="match status" value="1"/>
</dbReference>
<sequence length="347" mass="37887">MPWTTVQVEKLDNFFIKDDTAGDRILTYKDALHEALDQSLARDPRVFIMGEGVDDVAGVFGTTKGLKEKYGENRVFDTPIAENSLTGIAAGAAMAGLRPVLIHARMDFILLSLDQLVNHASKWSYMFAGQVKVPMVVRTISARGWGSGAQHSQCIQGMLMNVPGLKIVAPATPYDAKGLMISAIIDNNPVLFVEHRWLHKTTGPVPENLYSIPIGKGVIRRKGNDITIVAISYMLVEALKAADKLKEAGISAEVVDLRSLKPFDEEIIIESVSKTGRLLIADTGSKTGSVASEIAAFAAEKAFYHLKKPVVRVCCPDTPTPTSDVLEKAYYPSDEDIFREAAKLVRD</sequence>
<evidence type="ECO:0000313" key="5">
    <source>
        <dbReference type="EMBL" id="ANW98909.1"/>
    </source>
</evidence>
<evidence type="ECO:0000256" key="3">
    <source>
        <dbReference type="ARBA" id="ARBA00023052"/>
    </source>
</evidence>
<dbReference type="OrthoDB" id="8732661at2"/>
<dbReference type="InterPro" id="IPR033248">
    <property type="entry name" value="Transketolase_C"/>
</dbReference>
<protein>
    <submittedName>
        <fullName evidence="5">Acetoin dehydrogenase</fullName>
    </submittedName>
</protein>
<keyword evidence="2" id="KW-0560">Oxidoreductase</keyword>
<evidence type="ECO:0000313" key="6">
    <source>
        <dbReference type="Proteomes" id="UP000092971"/>
    </source>
</evidence>
<feature type="domain" description="Transketolase-like pyrimidine-binding" evidence="4">
    <location>
        <begin position="26"/>
        <end position="201"/>
    </location>
</feature>
<dbReference type="FunFam" id="3.40.50.920:FF:000001">
    <property type="entry name" value="Pyruvate dehydrogenase E1 beta subunit"/>
    <property type="match status" value="1"/>
</dbReference>
<dbReference type="EMBL" id="CP014672">
    <property type="protein sequence ID" value="ANW98909.1"/>
    <property type="molecule type" value="Genomic_DNA"/>
</dbReference>
<dbReference type="Pfam" id="PF02779">
    <property type="entry name" value="Transket_pyr"/>
    <property type="match status" value="1"/>
</dbReference>
<evidence type="ECO:0000259" key="4">
    <source>
        <dbReference type="SMART" id="SM00861"/>
    </source>
</evidence>
<dbReference type="Pfam" id="PF02780">
    <property type="entry name" value="Transketolase_C"/>
    <property type="match status" value="1"/>
</dbReference>
<dbReference type="SMART" id="SM00861">
    <property type="entry name" value="Transket_pyr"/>
    <property type="match status" value="1"/>
</dbReference>
<dbReference type="Proteomes" id="UP000092971">
    <property type="component" value="Chromosome"/>
</dbReference>